<accession>A0A090L5B6</accession>
<organism evidence="1">
    <name type="scientific">Strongyloides ratti</name>
    <name type="common">Parasitic roundworm</name>
    <dbReference type="NCBI Taxonomy" id="34506"/>
    <lineage>
        <taxon>Eukaryota</taxon>
        <taxon>Metazoa</taxon>
        <taxon>Ecdysozoa</taxon>
        <taxon>Nematoda</taxon>
        <taxon>Chromadorea</taxon>
        <taxon>Rhabditida</taxon>
        <taxon>Tylenchina</taxon>
        <taxon>Panagrolaimomorpha</taxon>
        <taxon>Strongyloidoidea</taxon>
        <taxon>Strongyloididae</taxon>
        <taxon>Strongyloides</taxon>
    </lineage>
</organism>
<evidence type="ECO:0000313" key="4">
    <source>
        <dbReference type="WormBase" id="SRAE_1000324900"/>
    </source>
</evidence>
<dbReference type="EMBL" id="LN609528">
    <property type="protein sequence ID" value="CEF64996.1"/>
    <property type="molecule type" value="Genomic_DNA"/>
</dbReference>
<reference evidence="1 2" key="1">
    <citation type="submission" date="2014-09" db="EMBL/GenBank/DDBJ databases">
        <authorList>
            <person name="Martin A.A."/>
        </authorList>
    </citation>
    <scope>NUCLEOTIDE SEQUENCE</scope>
    <source>
        <strain evidence="2">ED321</strain>
        <strain evidence="1">ED321 Heterogonic</strain>
    </source>
</reference>
<proteinExistence type="predicted"/>
<dbReference type="RefSeq" id="XP_024504197.1">
    <property type="nucleotide sequence ID" value="XM_024650417.1"/>
</dbReference>
<dbReference type="Proteomes" id="UP000035682">
    <property type="component" value="Unplaced"/>
</dbReference>
<evidence type="ECO:0000313" key="2">
    <source>
        <dbReference type="Proteomes" id="UP000035682"/>
    </source>
</evidence>
<keyword evidence="2" id="KW-1185">Reference proteome</keyword>
<reference evidence="3" key="2">
    <citation type="submission" date="2020-12" db="UniProtKB">
        <authorList>
            <consortium name="WormBaseParasite"/>
        </authorList>
    </citation>
    <scope>IDENTIFICATION</scope>
</reference>
<evidence type="ECO:0000313" key="1">
    <source>
        <dbReference type="EMBL" id="CEF64996.1"/>
    </source>
</evidence>
<dbReference type="GeneID" id="36377361"/>
<gene>
    <name evidence="1 3 4" type="ORF">SRAE_1000324900</name>
</gene>
<dbReference type="WBParaSite" id="SRAE_1000324900.1">
    <property type="protein sequence ID" value="SRAE_1000324900.1"/>
    <property type="gene ID" value="WBGene00259866"/>
</dbReference>
<dbReference type="CTD" id="36377361"/>
<dbReference type="WormBase" id="SRAE_1000324900">
    <property type="protein sequence ID" value="SRP05377"/>
    <property type="gene ID" value="WBGene00259866"/>
</dbReference>
<evidence type="ECO:0000313" key="3">
    <source>
        <dbReference type="WBParaSite" id="SRAE_1000324900.1"/>
    </source>
</evidence>
<name>A0A090L5B6_STRRB</name>
<protein>
    <submittedName>
        <fullName evidence="3">F-box domain-containing protein</fullName>
    </submittedName>
</protein>
<dbReference type="AlphaFoldDB" id="A0A090L5B6"/>
<sequence length="544" mass="64882">METIEMITFIDLMEISLIRKKILQKLSTFCDISNLAKTSKYMDYLIYHEKIRRDMFRYFDEQYILIKTKGNPEIKDIQNLHNINYLKDEEFCKELETVQNFNGETITFKNEITFEIVNTLENINANLIDMFIKRLIIEANINCSFRKHVTSIEFKIEDISFSQNNHNLVLHTISYMNHQNIKRIKIPDIVFMSDVQKYDNLKTEIFGGFPKFNELIITVVHIQAGFIRLIKNKCILEKILKELSRRKNATLTLECYSDEYNIFINLAYMIQKMATKYQIKVKCDIGHIIPLLKRRRDLICSTERCVLYPIENIVTSFFNYISGFSMFMVVIKNLQHFINVEKIEIRISLLNIREEMKKKNLSDLSILSLKQCNKLRKIKIEFLENFNDIEDCNNEILYDDLQFIVSILPKCIERVELWNIPNLTKDVMKRLNECLPNIKILVTWEVTFKDFDCLSILKNLKAFVSYQNFFIHIPDTIKLLAIGSNNCLEADDTKKLLSQQLIKKYSERFSKRVQSSRGRFIFFNDIKQWKKYKRLFQDNFYFFC</sequence>